<feature type="domain" description="Calcineurin-like phosphoesterase" evidence="10">
    <location>
        <begin position="22"/>
        <end position="242"/>
    </location>
</feature>
<evidence type="ECO:0000256" key="7">
    <source>
        <dbReference type="ARBA" id="ARBA00022801"/>
    </source>
</evidence>
<organism evidence="12 13">
    <name type="scientific">Bugula neritina</name>
    <name type="common">Brown bryozoan</name>
    <name type="synonym">Sertularia neritina</name>
    <dbReference type="NCBI Taxonomy" id="10212"/>
    <lineage>
        <taxon>Eukaryota</taxon>
        <taxon>Metazoa</taxon>
        <taxon>Spiralia</taxon>
        <taxon>Lophotrochozoa</taxon>
        <taxon>Bryozoa</taxon>
        <taxon>Gymnolaemata</taxon>
        <taxon>Cheilostomatida</taxon>
        <taxon>Flustrina</taxon>
        <taxon>Buguloidea</taxon>
        <taxon>Bugulidae</taxon>
        <taxon>Bugula</taxon>
    </lineage>
</organism>
<dbReference type="Gene3D" id="3.90.780.10">
    <property type="entry name" value="5'-Nucleotidase, C-terminal domain"/>
    <property type="match status" value="1"/>
</dbReference>
<evidence type="ECO:0000259" key="11">
    <source>
        <dbReference type="Pfam" id="PF02872"/>
    </source>
</evidence>
<dbReference type="GO" id="GO:0008253">
    <property type="term" value="F:5'-nucleotidase activity"/>
    <property type="evidence" value="ECO:0007669"/>
    <property type="project" value="UniProtKB-EC"/>
</dbReference>
<dbReference type="FunFam" id="3.90.780.10:FF:000001">
    <property type="entry name" value="NT5E isoform 3"/>
    <property type="match status" value="1"/>
</dbReference>
<keyword evidence="7 8" id="KW-0378">Hydrolase</keyword>
<dbReference type="PANTHER" id="PTHR11575:SF24">
    <property type="entry name" value="5'-NUCLEOTIDASE"/>
    <property type="match status" value="1"/>
</dbReference>
<keyword evidence="6 8" id="KW-0547">Nucleotide-binding</keyword>
<dbReference type="FunFam" id="3.60.21.10:FF:000020">
    <property type="entry name" value="NT5E isoform 4"/>
    <property type="match status" value="1"/>
</dbReference>
<dbReference type="InterPro" id="IPR029052">
    <property type="entry name" value="Metallo-depent_PP-like"/>
</dbReference>
<evidence type="ECO:0000256" key="5">
    <source>
        <dbReference type="ARBA" id="ARBA00022729"/>
    </source>
</evidence>
<dbReference type="Pfam" id="PF02872">
    <property type="entry name" value="5_nucleotid_C"/>
    <property type="match status" value="1"/>
</dbReference>
<dbReference type="GO" id="GO:0046872">
    <property type="term" value="F:metal ion binding"/>
    <property type="evidence" value="ECO:0007669"/>
    <property type="project" value="UniProtKB-KW"/>
</dbReference>
<accession>A0A7J7IU33</accession>
<comment type="similarity">
    <text evidence="2 8">Belongs to the 5'-nucleotidase family.</text>
</comment>
<protein>
    <recommendedName>
        <fullName evidence="3">5'-nucleotidase</fullName>
        <ecNumber evidence="3">3.1.3.5</ecNumber>
    </recommendedName>
</protein>
<name>A0A7J7IU33_BUGNE</name>
<dbReference type="EMBL" id="VXIV02003451">
    <property type="protein sequence ID" value="KAF6016911.1"/>
    <property type="molecule type" value="Genomic_DNA"/>
</dbReference>
<feature type="signal peptide" evidence="8">
    <location>
        <begin position="1"/>
        <end position="16"/>
    </location>
</feature>
<dbReference type="CDD" id="cd07409">
    <property type="entry name" value="MPP_CD73_N"/>
    <property type="match status" value="1"/>
</dbReference>
<dbReference type="PANTHER" id="PTHR11575">
    <property type="entry name" value="5'-NUCLEOTIDASE-RELATED"/>
    <property type="match status" value="1"/>
</dbReference>
<feature type="region of interest" description="Disordered" evidence="9">
    <location>
        <begin position="544"/>
        <end position="586"/>
    </location>
</feature>
<dbReference type="SUPFAM" id="SSF56300">
    <property type="entry name" value="Metallo-dependent phosphatases"/>
    <property type="match status" value="1"/>
</dbReference>
<keyword evidence="5 8" id="KW-0732">Signal</keyword>
<dbReference type="GO" id="GO:0000166">
    <property type="term" value="F:nucleotide binding"/>
    <property type="evidence" value="ECO:0007669"/>
    <property type="project" value="UniProtKB-KW"/>
</dbReference>
<evidence type="ECO:0000256" key="2">
    <source>
        <dbReference type="ARBA" id="ARBA00006654"/>
    </source>
</evidence>
<comment type="catalytic activity">
    <reaction evidence="1">
        <text>a ribonucleoside 5'-phosphate + H2O = a ribonucleoside + phosphate</text>
        <dbReference type="Rhea" id="RHEA:12484"/>
        <dbReference type="ChEBI" id="CHEBI:15377"/>
        <dbReference type="ChEBI" id="CHEBI:18254"/>
        <dbReference type="ChEBI" id="CHEBI:43474"/>
        <dbReference type="ChEBI" id="CHEBI:58043"/>
        <dbReference type="EC" id="3.1.3.5"/>
    </reaction>
</comment>
<dbReference type="GO" id="GO:0009166">
    <property type="term" value="P:nucleotide catabolic process"/>
    <property type="evidence" value="ECO:0007669"/>
    <property type="project" value="InterPro"/>
</dbReference>
<evidence type="ECO:0000256" key="1">
    <source>
        <dbReference type="ARBA" id="ARBA00000815"/>
    </source>
</evidence>
<keyword evidence="13" id="KW-1185">Reference proteome</keyword>
<evidence type="ECO:0000313" key="13">
    <source>
        <dbReference type="Proteomes" id="UP000593567"/>
    </source>
</evidence>
<reference evidence="12" key="1">
    <citation type="submission" date="2020-06" db="EMBL/GenBank/DDBJ databases">
        <title>Draft genome of Bugula neritina, a colonial animal packing powerful symbionts and potential medicines.</title>
        <authorList>
            <person name="Rayko M."/>
        </authorList>
    </citation>
    <scope>NUCLEOTIDE SEQUENCE [LARGE SCALE GENOMIC DNA]</scope>
    <source>
        <strain evidence="12">Kwan_BN1</strain>
    </source>
</reference>
<feature type="domain" description="5'-Nucleotidase C-terminal" evidence="11">
    <location>
        <begin position="346"/>
        <end position="506"/>
    </location>
</feature>
<sequence length="609" mass="65313">MRLCIAILLTVASVFASEYKLTLLHTNDVHSRIDEAHKYGGVCSSSHSAAGDCVGGAARLATKIKEINSTSDNLLLLDGGDQFQGTFWFFVYEGMAEALVMEELGYDAMAIGNHEFDLGLEVFQQFIHNVSDSFDVLSANIDNTDEPGLVGYKPFVIREVGGRRIGIIGYTTVDTPDLTAVGGTGKLVFVDVVTRLTETVAAVKAADPTVNIIIAVGHAGFSVDLEVAQQVDGVDIVVGGHTNTFLYNGTNLPSSETPSGTYPYRVTKNNGKVALCVQAYTFSKYLGHLDIMFDDNGEITGWSGNPILLDNSVAKDSDMEALLAPLKAHIDSKGNETVARSAVKLNSNCRVAECNFGNLVCDAWIHSNIMFGTDIKWARAAIALSNSGSIRADINKGSISYRSLKTSMPFGNDVVTVTVSGDTLKKVFERSAEAHTSANNGGFLQVSGVQILYDLSQPIGQRVIDMKLRCLDCEVPKYEPLDLSANYTVLTTSFLALGGDGYDVLVTGRLDFENLGYSDSAMVVEYMTALNKVYPTEEGRIRFVSGQPQQTTPVPTQTSTPGSTPTRLDNSSGPTSPVSTSTTDSSATSVTTAFSTTILTTFISYALFT</sequence>
<dbReference type="PROSITE" id="PS00785">
    <property type="entry name" value="5_NUCLEOTIDASE_1"/>
    <property type="match status" value="1"/>
</dbReference>
<dbReference type="EC" id="3.1.3.5" evidence="3"/>
<dbReference type="GO" id="GO:0016020">
    <property type="term" value="C:membrane"/>
    <property type="evidence" value="ECO:0007669"/>
    <property type="project" value="UniProtKB-ARBA"/>
</dbReference>
<gene>
    <name evidence="12" type="ORF">EB796_024779</name>
</gene>
<evidence type="ECO:0000313" key="12">
    <source>
        <dbReference type="EMBL" id="KAF6016911.1"/>
    </source>
</evidence>
<evidence type="ECO:0000256" key="4">
    <source>
        <dbReference type="ARBA" id="ARBA00022723"/>
    </source>
</evidence>
<evidence type="ECO:0000259" key="10">
    <source>
        <dbReference type="Pfam" id="PF00149"/>
    </source>
</evidence>
<feature type="chain" id="PRO_5029935197" description="5'-nucleotidase" evidence="8">
    <location>
        <begin position="17"/>
        <end position="609"/>
    </location>
</feature>
<dbReference type="Gene3D" id="3.60.21.10">
    <property type="match status" value="1"/>
</dbReference>
<keyword evidence="4" id="KW-0479">Metal-binding</keyword>
<dbReference type="InterPro" id="IPR008334">
    <property type="entry name" value="5'-Nucleotdase_C"/>
</dbReference>
<dbReference type="OrthoDB" id="7722975at2759"/>
<dbReference type="InterPro" id="IPR036907">
    <property type="entry name" value="5'-Nucleotdase_C_sf"/>
</dbReference>
<comment type="caution">
    <text evidence="12">The sequence shown here is derived from an EMBL/GenBank/DDBJ whole genome shotgun (WGS) entry which is preliminary data.</text>
</comment>
<dbReference type="PROSITE" id="PS00786">
    <property type="entry name" value="5_NUCLEOTIDASE_2"/>
    <property type="match status" value="1"/>
</dbReference>
<evidence type="ECO:0000256" key="9">
    <source>
        <dbReference type="SAM" id="MobiDB-lite"/>
    </source>
</evidence>
<dbReference type="AlphaFoldDB" id="A0A7J7IU33"/>
<dbReference type="InterPro" id="IPR004843">
    <property type="entry name" value="Calcineurin-like_PHP"/>
</dbReference>
<evidence type="ECO:0000256" key="3">
    <source>
        <dbReference type="ARBA" id="ARBA00012643"/>
    </source>
</evidence>
<evidence type="ECO:0000256" key="8">
    <source>
        <dbReference type="RuleBase" id="RU362119"/>
    </source>
</evidence>
<dbReference type="SUPFAM" id="SSF55816">
    <property type="entry name" value="5'-nucleotidase (syn. UDP-sugar hydrolase), C-terminal domain"/>
    <property type="match status" value="1"/>
</dbReference>
<dbReference type="Pfam" id="PF00149">
    <property type="entry name" value="Metallophos"/>
    <property type="match status" value="1"/>
</dbReference>
<dbReference type="PRINTS" id="PR01607">
    <property type="entry name" value="APYRASEFAMLY"/>
</dbReference>
<dbReference type="InterPro" id="IPR006179">
    <property type="entry name" value="5_nucleotidase/apyrase"/>
</dbReference>
<evidence type="ECO:0000256" key="6">
    <source>
        <dbReference type="ARBA" id="ARBA00022741"/>
    </source>
</evidence>
<dbReference type="Proteomes" id="UP000593567">
    <property type="component" value="Unassembled WGS sequence"/>
</dbReference>
<dbReference type="InterPro" id="IPR006146">
    <property type="entry name" value="5'-Nucleotdase_CS"/>
</dbReference>
<proteinExistence type="inferred from homology"/>